<reference evidence="2" key="1">
    <citation type="submission" date="2022-01" db="EMBL/GenBank/DDBJ databases">
        <authorList>
            <person name="Criscuolo A."/>
        </authorList>
    </citation>
    <scope>NUCLEOTIDE SEQUENCE</scope>
    <source>
        <strain evidence="2">CIP111891</strain>
    </source>
</reference>
<dbReference type="RefSeq" id="WP_236287313.1">
    <property type="nucleotide sequence ID" value="NZ_CAKMMW010000005.1"/>
</dbReference>
<evidence type="ECO:0000256" key="1">
    <source>
        <dbReference type="SAM" id="Phobius"/>
    </source>
</evidence>
<keyword evidence="1" id="KW-0472">Membrane</keyword>
<organism evidence="2 3">
    <name type="scientific">Paenibacillus allorhizoplanae</name>
    <dbReference type="NCBI Taxonomy" id="2905648"/>
    <lineage>
        <taxon>Bacteria</taxon>
        <taxon>Bacillati</taxon>
        <taxon>Bacillota</taxon>
        <taxon>Bacilli</taxon>
        <taxon>Bacillales</taxon>
        <taxon>Paenibacillaceae</taxon>
        <taxon>Paenibacillus</taxon>
    </lineage>
</organism>
<keyword evidence="1" id="KW-0812">Transmembrane</keyword>
<feature type="transmembrane region" description="Helical" evidence="1">
    <location>
        <begin position="52"/>
        <end position="69"/>
    </location>
</feature>
<comment type="caution">
    <text evidence="2">The sequence shown here is derived from an EMBL/GenBank/DDBJ whole genome shotgun (WGS) entry which is preliminary data.</text>
</comment>
<keyword evidence="3" id="KW-1185">Reference proteome</keyword>
<evidence type="ECO:0000313" key="2">
    <source>
        <dbReference type="EMBL" id="CAH1203731.1"/>
    </source>
</evidence>
<sequence>MSSLLVYVSATFLVFISLVHVYWVFGGRWGSRAALPQTKDGASLFLPRMPETLAVAVLMLGVCAVLVAQSETVSFLQANSFTKWACIFCGSVFFLRAIGDFNYLGFFKRVKHTAFSYYDTRFYSPLCLFLAFSFLLTVV</sequence>
<accession>A0ABN8GF49</accession>
<feature type="transmembrane region" description="Helical" evidence="1">
    <location>
        <begin position="81"/>
        <end position="99"/>
    </location>
</feature>
<name>A0ABN8GF49_9BACL</name>
<feature type="transmembrane region" description="Helical" evidence="1">
    <location>
        <begin position="6"/>
        <end position="25"/>
    </location>
</feature>
<feature type="transmembrane region" description="Helical" evidence="1">
    <location>
        <begin position="120"/>
        <end position="138"/>
    </location>
</feature>
<evidence type="ECO:0008006" key="4">
    <source>
        <dbReference type="Google" id="ProtNLM"/>
    </source>
</evidence>
<dbReference type="Pfam" id="PF13160">
    <property type="entry name" value="DUF3995"/>
    <property type="match status" value="1"/>
</dbReference>
<dbReference type="EMBL" id="CAKMMW010000005">
    <property type="protein sequence ID" value="CAH1203731.1"/>
    <property type="molecule type" value="Genomic_DNA"/>
</dbReference>
<keyword evidence="1" id="KW-1133">Transmembrane helix</keyword>
<evidence type="ECO:0000313" key="3">
    <source>
        <dbReference type="Proteomes" id="UP000838821"/>
    </source>
</evidence>
<proteinExistence type="predicted"/>
<dbReference type="InterPro" id="IPR025058">
    <property type="entry name" value="DUF3995"/>
</dbReference>
<dbReference type="Proteomes" id="UP000838821">
    <property type="component" value="Unassembled WGS sequence"/>
</dbReference>
<gene>
    <name evidence="2" type="ORF">PAECIP111891_02407</name>
</gene>
<protein>
    <recommendedName>
        <fullName evidence="4">DUF3995 domain-containing protein</fullName>
    </recommendedName>
</protein>